<dbReference type="Proteomes" id="UP000235114">
    <property type="component" value="Unassembled WGS sequence"/>
</dbReference>
<comment type="caution">
    <text evidence="1">The sequence shown here is derived from an EMBL/GenBank/DDBJ whole genome shotgun (WGS) entry which is preliminary data.</text>
</comment>
<keyword evidence="4" id="KW-1185">Reference proteome</keyword>
<accession>A0A2N5GIG1</accession>
<dbReference type="RefSeq" id="WP_101578558.1">
    <property type="nucleotide sequence ID" value="NZ_PGVA01000044.1"/>
</dbReference>
<dbReference type="OrthoDB" id="9775096at2"/>
<evidence type="ECO:0000313" key="2">
    <source>
        <dbReference type="EMBL" id="PLR98391.1"/>
    </source>
</evidence>
<evidence type="ECO:0000313" key="4">
    <source>
        <dbReference type="Proteomes" id="UP000235114"/>
    </source>
</evidence>
<reference evidence="2 4" key="2">
    <citation type="submission" date="2017-12" db="EMBL/GenBank/DDBJ databases">
        <title>Comparative Functional Genomics of Dry Heat Resistant strains isolated from the Viking Spacecraft.</title>
        <authorList>
            <person name="Seuylemezian A."/>
            <person name="Cooper K."/>
            <person name="Vaishampayan P."/>
        </authorList>
    </citation>
    <scope>NUCLEOTIDE SEQUENCE [LARGE SCALE GENOMIC DNA]</scope>
    <source>
        <strain evidence="2 4">ATCC 29669</strain>
    </source>
</reference>
<gene>
    <name evidence="1" type="ORF">CU635_16900</name>
    <name evidence="2" type="ORF">CVD25_08470</name>
</gene>
<proteinExistence type="predicted"/>
<evidence type="ECO:0000313" key="1">
    <source>
        <dbReference type="EMBL" id="PLR80731.1"/>
    </source>
</evidence>
<evidence type="ECO:0000313" key="3">
    <source>
        <dbReference type="Proteomes" id="UP000234951"/>
    </source>
</evidence>
<sequence length="77" mass="8716">MDFFDFANRVRSLLNECDARVSVMIEADPRLEHDCTIISYKGKKAYAAVLTDGLENQLTGRNLTVQIGKMLCDYITI</sequence>
<organism evidence="1 3">
    <name type="scientific">Bacillus canaveralius</name>
    <dbReference type="NCBI Taxonomy" id="1403243"/>
    <lineage>
        <taxon>Bacteria</taxon>
        <taxon>Bacillati</taxon>
        <taxon>Bacillota</taxon>
        <taxon>Bacilli</taxon>
        <taxon>Bacillales</taxon>
        <taxon>Bacillaceae</taxon>
        <taxon>Bacillus</taxon>
    </lineage>
</organism>
<name>A0A2N5GIG1_9BACI</name>
<dbReference type="EMBL" id="PGVD01000022">
    <property type="protein sequence ID" value="PLR98391.1"/>
    <property type="molecule type" value="Genomic_DNA"/>
</dbReference>
<protein>
    <submittedName>
        <fullName evidence="1">Uncharacterized protein</fullName>
    </submittedName>
</protein>
<dbReference type="AlphaFoldDB" id="A0A2N5GIG1"/>
<dbReference type="EMBL" id="PGVA01000044">
    <property type="protein sequence ID" value="PLR80731.1"/>
    <property type="molecule type" value="Genomic_DNA"/>
</dbReference>
<reference evidence="1 3" key="1">
    <citation type="submission" date="2017-11" db="EMBL/GenBank/DDBJ databases">
        <title>Comparitive Functional Genomics of Dry Heat Resistant strains isolated from the Viking Spacecraft.</title>
        <authorList>
            <person name="Seuylemezian A."/>
            <person name="Cooper K."/>
            <person name="Vaishampayan P."/>
        </authorList>
    </citation>
    <scope>NUCLEOTIDE SEQUENCE [LARGE SCALE GENOMIC DNA]</scope>
    <source>
        <strain evidence="1 3">M4.6</strain>
    </source>
</reference>
<dbReference type="Proteomes" id="UP000234951">
    <property type="component" value="Unassembled WGS sequence"/>
</dbReference>